<feature type="non-terminal residue" evidence="1">
    <location>
        <position position="44"/>
    </location>
</feature>
<dbReference type="Proteomes" id="UP000789920">
    <property type="component" value="Unassembled WGS sequence"/>
</dbReference>
<feature type="non-terminal residue" evidence="1">
    <location>
        <position position="1"/>
    </location>
</feature>
<comment type="caution">
    <text evidence="1">The sequence shown here is derived from an EMBL/GenBank/DDBJ whole genome shotgun (WGS) entry which is preliminary data.</text>
</comment>
<name>A0ACA9SV78_9GLOM</name>
<accession>A0ACA9SV78</accession>
<reference evidence="1" key="1">
    <citation type="submission" date="2021-06" db="EMBL/GenBank/DDBJ databases">
        <authorList>
            <person name="Kallberg Y."/>
            <person name="Tangrot J."/>
            <person name="Rosling A."/>
        </authorList>
    </citation>
    <scope>NUCLEOTIDE SEQUENCE</scope>
    <source>
        <strain evidence="1">MA461A</strain>
    </source>
</reference>
<keyword evidence="2" id="KW-1185">Reference proteome</keyword>
<evidence type="ECO:0000313" key="1">
    <source>
        <dbReference type="EMBL" id="CAG8848193.1"/>
    </source>
</evidence>
<sequence length="44" mass="5198">VSRKYKIQIPENTTYLPLNEHNNNSIEAVTDNIINIQREKERSN</sequence>
<evidence type="ECO:0000313" key="2">
    <source>
        <dbReference type="Proteomes" id="UP000789920"/>
    </source>
</evidence>
<proteinExistence type="predicted"/>
<dbReference type="EMBL" id="CAJVQC010159648">
    <property type="protein sequence ID" value="CAG8848193.1"/>
    <property type="molecule type" value="Genomic_DNA"/>
</dbReference>
<organism evidence="1 2">
    <name type="scientific">Racocetra persica</name>
    <dbReference type="NCBI Taxonomy" id="160502"/>
    <lineage>
        <taxon>Eukaryota</taxon>
        <taxon>Fungi</taxon>
        <taxon>Fungi incertae sedis</taxon>
        <taxon>Mucoromycota</taxon>
        <taxon>Glomeromycotina</taxon>
        <taxon>Glomeromycetes</taxon>
        <taxon>Diversisporales</taxon>
        <taxon>Gigasporaceae</taxon>
        <taxon>Racocetra</taxon>
    </lineage>
</organism>
<gene>
    <name evidence="1" type="ORF">RPERSI_LOCUS34996</name>
</gene>
<protein>
    <submittedName>
        <fullName evidence="1">12252_t:CDS:1</fullName>
    </submittedName>
</protein>